<dbReference type="EMBL" id="CAWUPB010000027">
    <property type="protein sequence ID" value="CAK7322572.1"/>
    <property type="molecule type" value="Genomic_DNA"/>
</dbReference>
<evidence type="ECO:0000259" key="16">
    <source>
        <dbReference type="Pfam" id="PF13947"/>
    </source>
</evidence>
<dbReference type="GO" id="GO:0030247">
    <property type="term" value="F:polysaccharide binding"/>
    <property type="evidence" value="ECO:0007669"/>
    <property type="project" value="InterPro"/>
</dbReference>
<evidence type="ECO:0000256" key="10">
    <source>
        <dbReference type="ARBA" id="ARBA00022786"/>
    </source>
</evidence>
<keyword evidence="12" id="KW-1133">Transmembrane helix</keyword>
<comment type="pathway">
    <text evidence="3">Protein modification; protein ubiquitination.</text>
</comment>
<keyword evidence="9" id="KW-0863">Zinc-finger</keyword>
<keyword evidence="5" id="KW-0808">Transferase</keyword>
<dbReference type="GO" id="GO:0008270">
    <property type="term" value="F:zinc ion binding"/>
    <property type="evidence" value="ECO:0007669"/>
    <property type="project" value="UniProtKB-KW"/>
</dbReference>
<comment type="caution">
    <text evidence="17">The sequence shown here is derived from an EMBL/GenBank/DDBJ whole genome shotgun (WGS) entry which is preliminary data.</text>
</comment>
<evidence type="ECO:0000256" key="9">
    <source>
        <dbReference type="ARBA" id="ARBA00022771"/>
    </source>
</evidence>
<keyword evidence="18" id="KW-1185">Reference proteome</keyword>
<dbReference type="PANTHER" id="PTHR46279:SF9">
    <property type="entry name" value="OS01G0116300 PROTEIN"/>
    <property type="match status" value="1"/>
</dbReference>
<comment type="similarity">
    <text evidence="14">Belongs to the RING-type zinc finger family. ATL subfamily.</text>
</comment>
<comment type="subcellular location">
    <subcellularLocation>
        <location evidence="2">Membrane</location>
        <topology evidence="2">Single-pass membrane protein</topology>
    </subcellularLocation>
</comment>
<reference evidence="17 18" key="1">
    <citation type="submission" date="2024-01" db="EMBL/GenBank/DDBJ databases">
        <authorList>
            <person name="Waweru B."/>
        </authorList>
    </citation>
    <scope>NUCLEOTIDE SEQUENCE [LARGE SCALE GENOMIC DNA]</scope>
</reference>
<dbReference type="InterPro" id="IPR025287">
    <property type="entry name" value="WAK_GUB"/>
</dbReference>
<accession>A0AAV1QLL3</accession>
<keyword evidence="13" id="KW-0472">Membrane</keyword>
<dbReference type="InterPro" id="IPR046948">
    <property type="entry name" value="ATL20-22-like"/>
</dbReference>
<evidence type="ECO:0000313" key="17">
    <source>
        <dbReference type="EMBL" id="CAK7322572.1"/>
    </source>
</evidence>
<evidence type="ECO:0000256" key="14">
    <source>
        <dbReference type="ARBA" id="ARBA00024209"/>
    </source>
</evidence>
<evidence type="ECO:0000256" key="3">
    <source>
        <dbReference type="ARBA" id="ARBA00004906"/>
    </source>
</evidence>
<evidence type="ECO:0000256" key="7">
    <source>
        <dbReference type="ARBA" id="ARBA00022723"/>
    </source>
</evidence>
<evidence type="ECO:0000256" key="12">
    <source>
        <dbReference type="ARBA" id="ARBA00022989"/>
    </source>
</evidence>
<proteinExistence type="inferred from homology"/>
<keyword evidence="11" id="KW-0862">Zinc</keyword>
<comment type="catalytic activity">
    <reaction evidence="1">
        <text>S-ubiquitinyl-[E2 ubiquitin-conjugating enzyme]-L-cysteine + [acceptor protein]-L-lysine = [E2 ubiquitin-conjugating enzyme]-L-cysteine + N(6)-ubiquitinyl-[acceptor protein]-L-lysine.</text>
        <dbReference type="EC" id="2.3.2.27"/>
    </reaction>
</comment>
<dbReference type="Proteomes" id="UP001314170">
    <property type="component" value="Unassembled WGS sequence"/>
</dbReference>
<evidence type="ECO:0000256" key="5">
    <source>
        <dbReference type="ARBA" id="ARBA00022679"/>
    </source>
</evidence>
<keyword evidence="6" id="KW-0812">Transmembrane</keyword>
<evidence type="ECO:0000256" key="6">
    <source>
        <dbReference type="ARBA" id="ARBA00022692"/>
    </source>
</evidence>
<keyword evidence="7" id="KW-0479">Metal-binding</keyword>
<evidence type="ECO:0000313" key="18">
    <source>
        <dbReference type="Proteomes" id="UP001314170"/>
    </source>
</evidence>
<dbReference type="Pfam" id="PF13947">
    <property type="entry name" value="GUB_WAK_bind"/>
    <property type="match status" value="1"/>
</dbReference>
<protein>
    <recommendedName>
        <fullName evidence="4">RING-type E3 ubiquitin transferase</fullName>
        <ecNumber evidence="4">2.3.2.27</ecNumber>
    </recommendedName>
</protein>
<evidence type="ECO:0000256" key="2">
    <source>
        <dbReference type="ARBA" id="ARBA00004167"/>
    </source>
</evidence>
<dbReference type="EC" id="2.3.2.27" evidence="4"/>
<keyword evidence="8 15" id="KW-0732">Signal</keyword>
<keyword evidence="10" id="KW-0833">Ubl conjugation pathway</keyword>
<feature type="non-terminal residue" evidence="17">
    <location>
        <position position="85"/>
    </location>
</feature>
<dbReference type="PANTHER" id="PTHR46279">
    <property type="entry name" value="RING/U-BOX SUPERFAMILY PROTEIN"/>
    <property type="match status" value="1"/>
</dbReference>
<evidence type="ECO:0000256" key="1">
    <source>
        <dbReference type="ARBA" id="ARBA00000900"/>
    </source>
</evidence>
<name>A0AAV1QLL3_9ROSI</name>
<feature type="signal peptide" evidence="15">
    <location>
        <begin position="1"/>
        <end position="19"/>
    </location>
</feature>
<feature type="chain" id="PRO_5043483218" description="RING-type E3 ubiquitin transferase" evidence="15">
    <location>
        <begin position="20"/>
        <end position="85"/>
    </location>
</feature>
<gene>
    <name evidence="17" type="ORF">DCAF_LOCUS182</name>
</gene>
<evidence type="ECO:0000256" key="15">
    <source>
        <dbReference type="SAM" id="SignalP"/>
    </source>
</evidence>
<organism evidence="17 18">
    <name type="scientific">Dovyalis caffra</name>
    <dbReference type="NCBI Taxonomy" id="77055"/>
    <lineage>
        <taxon>Eukaryota</taxon>
        <taxon>Viridiplantae</taxon>
        <taxon>Streptophyta</taxon>
        <taxon>Embryophyta</taxon>
        <taxon>Tracheophyta</taxon>
        <taxon>Spermatophyta</taxon>
        <taxon>Magnoliopsida</taxon>
        <taxon>eudicotyledons</taxon>
        <taxon>Gunneridae</taxon>
        <taxon>Pentapetalae</taxon>
        <taxon>rosids</taxon>
        <taxon>fabids</taxon>
        <taxon>Malpighiales</taxon>
        <taxon>Salicaceae</taxon>
        <taxon>Flacourtieae</taxon>
        <taxon>Dovyalis</taxon>
    </lineage>
</organism>
<evidence type="ECO:0000256" key="8">
    <source>
        <dbReference type="ARBA" id="ARBA00022729"/>
    </source>
</evidence>
<dbReference type="AlphaFoldDB" id="A0AAV1QLL3"/>
<feature type="domain" description="Wall-associated receptor kinase galacturonan-binding" evidence="16">
    <location>
        <begin position="22"/>
        <end position="84"/>
    </location>
</feature>
<dbReference type="GO" id="GO:0061630">
    <property type="term" value="F:ubiquitin protein ligase activity"/>
    <property type="evidence" value="ECO:0007669"/>
    <property type="project" value="UniProtKB-EC"/>
</dbReference>
<evidence type="ECO:0000256" key="4">
    <source>
        <dbReference type="ARBA" id="ARBA00012483"/>
    </source>
</evidence>
<evidence type="ECO:0000256" key="13">
    <source>
        <dbReference type="ARBA" id="ARBA00023136"/>
    </source>
</evidence>
<sequence>MKYFFNLFFMVALAVHGAALNCTASCGNHGPVIRFRFRIKDKKPEYYGYPGFDVSCTEHNYAVLELPTSVKLYIRSIDYESQVLK</sequence>
<evidence type="ECO:0000256" key="11">
    <source>
        <dbReference type="ARBA" id="ARBA00022833"/>
    </source>
</evidence>
<dbReference type="GO" id="GO:0016020">
    <property type="term" value="C:membrane"/>
    <property type="evidence" value="ECO:0007669"/>
    <property type="project" value="UniProtKB-SubCell"/>
</dbReference>